<dbReference type="InterPro" id="IPR021895">
    <property type="entry name" value="Bud3_N"/>
</dbReference>
<accession>A0A0D1ZZL5</accession>
<feature type="domain" description="DH" evidence="3">
    <location>
        <begin position="239"/>
        <end position="441"/>
    </location>
</feature>
<dbReference type="PROSITE" id="PS50010">
    <property type="entry name" value="DH_2"/>
    <property type="match status" value="1"/>
</dbReference>
<name>A0A0D1ZZL5_9EURO</name>
<dbReference type="Proteomes" id="UP000054466">
    <property type="component" value="Unassembled WGS sequence"/>
</dbReference>
<dbReference type="Gene3D" id="1.20.900.10">
    <property type="entry name" value="Dbl homology (DH) domain"/>
    <property type="match status" value="1"/>
</dbReference>
<dbReference type="GO" id="GO:0032955">
    <property type="term" value="P:regulation of division septum assembly"/>
    <property type="evidence" value="ECO:0007669"/>
    <property type="project" value="TreeGrafter"/>
</dbReference>
<dbReference type="InterPro" id="IPR051492">
    <property type="entry name" value="Dynamin-Rho_GEF"/>
</dbReference>
<dbReference type="GO" id="GO:0031991">
    <property type="term" value="P:regulation of actomyosin contractile ring contraction"/>
    <property type="evidence" value="ECO:0007669"/>
    <property type="project" value="TreeGrafter"/>
</dbReference>
<dbReference type="STRING" id="569365.A0A0D1ZZL5"/>
<dbReference type="AlphaFoldDB" id="A0A0D1ZZL5"/>
<evidence type="ECO:0000259" key="3">
    <source>
        <dbReference type="PROSITE" id="PS50010"/>
    </source>
</evidence>
<evidence type="ECO:0000256" key="2">
    <source>
        <dbReference type="SAM" id="MobiDB-lite"/>
    </source>
</evidence>
<reference evidence="4 5" key="1">
    <citation type="submission" date="2015-01" db="EMBL/GenBank/DDBJ databases">
        <title>The Genome Sequence of Cladophialophora immunda CBS83496.</title>
        <authorList>
            <consortium name="The Broad Institute Genomics Platform"/>
            <person name="Cuomo C."/>
            <person name="de Hoog S."/>
            <person name="Gorbushina A."/>
            <person name="Stielow B."/>
            <person name="Teixiera M."/>
            <person name="Abouelleil A."/>
            <person name="Chapman S.B."/>
            <person name="Priest M."/>
            <person name="Young S.K."/>
            <person name="Wortman J."/>
            <person name="Nusbaum C."/>
            <person name="Birren B."/>
        </authorList>
    </citation>
    <scope>NUCLEOTIDE SEQUENCE [LARGE SCALE GENOMIC DNA]</scope>
    <source>
        <strain evidence="4 5">CBS 83496</strain>
    </source>
</reference>
<dbReference type="GeneID" id="27339599"/>
<dbReference type="Pfam" id="PF00621">
    <property type="entry name" value="RhoGEF"/>
    <property type="match status" value="1"/>
</dbReference>
<dbReference type="GO" id="GO:0005737">
    <property type="term" value="C:cytoplasm"/>
    <property type="evidence" value="ECO:0007669"/>
    <property type="project" value="TreeGrafter"/>
</dbReference>
<gene>
    <name evidence="4" type="ORF">PV07_00405</name>
</gene>
<protein>
    <recommendedName>
        <fullName evidence="3">DH domain-containing protein</fullName>
    </recommendedName>
</protein>
<feature type="compositionally biased region" description="Polar residues" evidence="2">
    <location>
        <begin position="214"/>
        <end position="227"/>
    </location>
</feature>
<dbReference type="InterPro" id="IPR000219">
    <property type="entry name" value="DH_dom"/>
</dbReference>
<dbReference type="OrthoDB" id="4066896at2759"/>
<dbReference type="PANTHER" id="PTHR22834">
    <property type="entry name" value="NUCLEAR FUSION PROTEIN FUS2"/>
    <property type="match status" value="1"/>
</dbReference>
<dbReference type="Pfam" id="PF12015">
    <property type="entry name" value="Bud3_N"/>
    <property type="match status" value="1"/>
</dbReference>
<keyword evidence="1" id="KW-0175">Coiled coil</keyword>
<proteinExistence type="predicted"/>
<dbReference type="RefSeq" id="XP_016253782.1">
    <property type="nucleotide sequence ID" value="XM_016386854.1"/>
</dbReference>
<organism evidence="4 5">
    <name type="scientific">Cladophialophora immunda</name>
    <dbReference type="NCBI Taxonomy" id="569365"/>
    <lineage>
        <taxon>Eukaryota</taxon>
        <taxon>Fungi</taxon>
        <taxon>Dikarya</taxon>
        <taxon>Ascomycota</taxon>
        <taxon>Pezizomycotina</taxon>
        <taxon>Eurotiomycetes</taxon>
        <taxon>Chaetothyriomycetidae</taxon>
        <taxon>Chaetothyriales</taxon>
        <taxon>Herpotrichiellaceae</taxon>
        <taxon>Cladophialophora</taxon>
    </lineage>
</organism>
<dbReference type="EMBL" id="KN847040">
    <property type="protein sequence ID" value="KIW33566.1"/>
    <property type="molecule type" value="Genomic_DNA"/>
</dbReference>
<evidence type="ECO:0000313" key="5">
    <source>
        <dbReference type="Proteomes" id="UP000054466"/>
    </source>
</evidence>
<sequence length="665" mass="72971">MSKSGNLAALSAILSPGETPTIYYAEDPPYLPRILVFYYPVQAVGSLASTSRIRTTILSAAGFKSYGAFSVAPNSSYYSAVHKLPEDKQRDDVSRGIAFALCRYFSEVPTEVKNAIAEENLHHGIALKWGQTHAAQVTCRMCKVINTEEIVEALRPFSKERPASPQTPTRPLASIRKTRPSFLPTETGSHNVGRVNHAFTPSRRIPSGHAKRSPSISTPAARKASSTLDPKYSVQQLESLRFKMCEFVDTEDRYITRLQELIELVTNQGRTPKSLSSKFSSSRNQKAVNAMIQFPSLLDQIKDLNLAFLDDVETALHCSEDAALTFLDSAQANPQLLTNAKDPMGIYSFAKVLLNHFPKFPMPYRQYLDLHSQVSSNLDQFLKEGTTSIQRAPSLLMEPAQRISRYGLYIDTMLPHVPSNFTVAIRTLEKARKIIAEICEMEPAASTILDSLRIEHEAKKKGLSPTKLLSGLTRSNGTIREAPALTGSVREREGPRLFPSLGRSLSRRQKTPRPGLSGILSEQDPEQVTNVQSRTDENRPLTSSSVLSFGSVKRPPTSGSSVSATNRSTASASPGPNAPALLLSSKKRIGTAPAPSTVTGNIMAATARDGVQMPTCSQVGGVETVEHYKAQLVRVEEENYKLLQENAELKRLIRECTCGGTGRRL</sequence>
<keyword evidence="5" id="KW-1185">Reference proteome</keyword>
<feature type="coiled-coil region" evidence="1">
    <location>
        <begin position="625"/>
        <end position="655"/>
    </location>
</feature>
<feature type="compositionally biased region" description="Polar residues" evidence="2">
    <location>
        <begin position="557"/>
        <end position="574"/>
    </location>
</feature>
<evidence type="ECO:0000256" key="1">
    <source>
        <dbReference type="SAM" id="Coils"/>
    </source>
</evidence>
<dbReference type="GO" id="GO:0005085">
    <property type="term" value="F:guanyl-nucleotide exchange factor activity"/>
    <property type="evidence" value="ECO:0007669"/>
    <property type="project" value="InterPro"/>
</dbReference>
<feature type="region of interest" description="Disordered" evidence="2">
    <location>
        <begin position="181"/>
        <end position="227"/>
    </location>
</feature>
<dbReference type="SUPFAM" id="SSF48065">
    <property type="entry name" value="DBL homology domain (DH-domain)"/>
    <property type="match status" value="1"/>
</dbReference>
<dbReference type="HOGENOM" id="CLU_423364_0_0_1"/>
<dbReference type="VEuPathDB" id="FungiDB:PV07_00405"/>
<evidence type="ECO:0000313" key="4">
    <source>
        <dbReference type="EMBL" id="KIW33566.1"/>
    </source>
</evidence>
<feature type="region of interest" description="Disordered" evidence="2">
    <location>
        <begin position="467"/>
        <end position="581"/>
    </location>
</feature>
<dbReference type="InterPro" id="IPR035899">
    <property type="entry name" value="DBL_dom_sf"/>
</dbReference>
<dbReference type="PANTHER" id="PTHR22834:SF21">
    <property type="entry name" value="GUANYL NUCLEOTIDE EXCHANGE FACTOR, PUTATIVE (AFU_ORTHOLOGUE AFUA_5G11890)-RELATED"/>
    <property type="match status" value="1"/>
</dbReference>